<keyword evidence="7 10" id="KW-0472">Membrane</keyword>
<name>A0ABV9FL45_9NOCA</name>
<feature type="transmembrane region" description="Helical" evidence="10">
    <location>
        <begin position="56"/>
        <end position="78"/>
    </location>
</feature>
<evidence type="ECO:0000313" key="12">
    <source>
        <dbReference type="Proteomes" id="UP001595914"/>
    </source>
</evidence>
<evidence type="ECO:0000256" key="1">
    <source>
        <dbReference type="ARBA" id="ARBA00004651"/>
    </source>
</evidence>
<evidence type="ECO:0000256" key="7">
    <source>
        <dbReference type="ARBA" id="ARBA00023136"/>
    </source>
</evidence>
<evidence type="ECO:0000256" key="9">
    <source>
        <dbReference type="RuleBase" id="RU003942"/>
    </source>
</evidence>
<sequence>MMRWILLLGAIVTEVAATLSLRAAVDHPGWYLPVVLGYGAAFVFLAAVLKTQMPVGVAYGIWGASGVSLTAVLAAWLFGDPLTLLMAAGIALVIAGVLTVEVGSQRAAEARAGIGPAITADTTVTGAPQ</sequence>
<feature type="transmembrane region" description="Helical" evidence="10">
    <location>
        <begin position="84"/>
        <end position="103"/>
    </location>
</feature>
<keyword evidence="5 9" id="KW-0812">Transmembrane</keyword>
<dbReference type="EMBL" id="JBHSFO010000001">
    <property type="protein sequence ID" value="MFC4602432.1"/>
    <property type="molecule type" value="Genomic_DNA"/>
</dbReference>
<keyword evidence="12" id="KW-1185">Reference proteome</keyword>
<keyword evidence="8" id="KW-0046">Antibiotic resistance</keyword>
<dbReference type="SUPFAM" id="SSF103481">
    <property type="entry name" value="Multidrug resistance efflux transporter EmrE"/>
    <property type="match status" value="1"/>
</dbReference>
<dbReference type="Gene3D" id="1.10.3730.20">
    <property type="match status" value="1"/>
</dbReference>
<evidence type="ECO:0000256" key="5">
    <source>
        <dbReference type="ARBA" id="ARBA00022692"/>
    </source>
</evidence>
<evidence type="ECO:0000256" key="3">
    <source>
        <dbReference type="ARBA" id="ARBA00022448"/>
    </source>
</evidence>
<organism evidence="11 12">
    <name type="scientific">Rhodococcus kronopolitis</name>
    <dbReference type="NCBI Taxonomy" id="1460226"/>
    <lineage>
        <taxon>Bacteria</taxon>
        <taxon>Bacillati</taxon>
        <taxon>Actinomycetota</taxon>
        <taxon>Actinomycetes</taxon>
        <taxon>Mycobacteriales</taxon>
        <taxon>Nocardiaceae</taxon>
        <taxon>Rhodococcus</taxon>
    </lineage>
</organism>
<dbReference type="InterPro" id="IPR000390">
    <property type="entry name" value="Small_drug/metabolite_transptr"/>
</dbReference>
<keyword evidence="4" id="KW-1003">Cell membrane</keyword>
<accession>A0ABV9FL45</accession>
<dbReference type="InterPro" id="IPR045324">
    <property type="entry name" value="Small_multidrug_res"/>
</dbReference>
<dbReference type="RefSeq" id="WP_378414057.1">
    <property type="nucleotide sequence ID" value="NZ_JBHSFO010000001.1"/>
</dbReference>
<proteinExistence type="inferred from homology"/>
<dbReference type="PANTHER" id="PTHR30561:SF1">
    <property type="entry name" value="MULTIDRUG TRANSPORTER EMRE"/>
    <property type="match status" value="1"/>
</dbReference>
<evidence type="ECO:0000256" key="4">
    <source>
        <dbReference type="ARBA" id="ARBA00022475"/>
    </source>
</evidence>
<reference evidence="12" key="1">
    <citation type="journal article" date="2019" name="Int. J. Syst. Evol. Microbiol.">
        <title>The Global Catalogue of Microorganisms (GCM) 10K type strain sequencing project: providing services to taxonomists for standard genome sequencing and annotation.</title>
        <authorList>
            <consortium name="The Broad Institute Genomics Platform"/>
            <consortium name="The Broad Institute Genome Sequencing Center for Infectious Disease"/>
            <person name="Wu L."/>
            <person name="Ma J."/>
        </authorList>
    </citation>
    <scope>NUCLEOTIDE SEQUENCE [LARGE SCALE GENOMIC DNA]</scope>
    <source>
        <strain evidence="12">CCUG 54520</strain>
    </source>
</reference>
<evidence type="ECO:0000313" key="11">
    <source>
        <dbReference type="EMBL" id="MFC4602432.1"/>
    </source>
</evidence>
<protein>
    <submittedName>
        <fullName evidence="11">DMT family transporter</fullName>
    </submittedName>
</protein>
<dbReference type="InterPro" id="IPR037185">
    <property type="entry name" value="EmrE-like"/>
</dbReference>
<gene>
    <name evidence="11" type="ORF">ACFO6S_01875</name>
</gene>
<comment type="subcellular location">
    <subcellularLocation>
        <location evidence="1 9">Cell membrane</location>
        <topology evidence="1 9">Multi-pass membrane protein</topology>
    </subcellularLocation>
</comment>
<feature type="transmembrane region" description="Helical" evidence="10">
    <location>
        <begin position="30"/>
        <end position="49"/>
    </location>
</feature>
<dbReference type="Proteomes" id="UP001595914">
    <property type="component" value="Unassembled WGS sequence"/>
</dbReference>
<dbReference type="PANTHER" id="PTHR30561">
    <property type="entry name" value="SMR FAMILY PROTON-DEPENDENT DRUG EFFLUX TRANSPORTER SUGE"/>
    <property type="match status" value="1"/>
</dbReference>
<dbReference type="Pfam" id="PF00893">
    <property type="entry name" value="Multi_Drug_Res"/>
    <property type="match status" value="1"/>
</dbReference>
<comment type="similarity">
    <text evidence="2">Belongs to the drug/metabolite transporter (DMT) superfamily. Small multidrug resistance (SMR) (TC 2.A.7.1) family. Mmr subfamily.</text>
</comment>
<evidence type="ECO:0000256" key="8">
    <source>
        <dbReference type="ARBA" id="ARBA00023251"/>
    </source>
</evidence>
<evidence type="ECO:0000256" key="10">
    <source>
        <dbReference type="SAM" id="Phobius"/>
    </source>
</evidence>
<keyword evidence="3" id="KW-0813">Transport</keyword>
<keyword evidence="6 10" id="KW-1133">Transmembrane helix</keyword>
<comment type="caution">
    <text evidence="11">The sequence shown here is derived from an EMBL/GenBank/DDBJ whole genome shotgun (WGS) entry which is preliminary data.</text>
</comment>
<evidence type="ECO:0000256" key="2">
    <source>
        <dbReference type="ARBA" id="ARBA00007822"/>
    </source>
</evidence>
<evidence type="ECO:0000256" key="6">
    <source>
        <dbReference type="ARBA" id="ARBA00022989"/>
    </source>
</evidence>